<proteinExistence type="predicted"/>
<dbReference type="RefSeq" id="WP_161491639.1">
    <property type="nucleotide sequence ID" value="NZ_CP021023.1"/>
</dbReference>
<dbReference type="STRING" id="1941349.STSP1_01229"/>
<dbReference type="Pfam" id="PF06258">
    <property type="entry name" value="Mito_fiss_Elm1"/>
    <property type="match status" value="1"/>
</dbReference>
<dbReference type="Proteomes" id="UP000193334">
    <property type="component" value="Chromosome"/>
</dbReference>
<keyword evidence="2" id="KW-1185">Reference proteome</keyword>
<dbReference type="AlphaFoldDB" id="A0A1W6LM44"/>
<evidence type="ECO:0000313" key="1">
    <source>
        <dbReference type="EMBL" id="ARN56837.1"/>
    </source>
</evidence>
<sequence>MNIWIVNEGSPGHISQSRGIATEIAEKLNSGLYEVNARMTLPGILRPLIRFMGNLGYLPWPVVKASCNIGLPKGTPNPDIIISSGGKSVVPGRYFAEKYKAHYIYIGERKHYPASWFHTVLTPVQSERSHNSIILDVIPSMVSPDTAKKAADKYELPDGRYWTLIIGGRSRSHCFEDEDWLNIAEGANRLAQKNNIKWLVTTSRRTGEKAEKILRSNINTQHIQKAVWWSENPEKCVQAFLGKAEFAFVTQDSVTMITEAVSSGTPTVAIRPLRTAFDSRSFLVEYYHNLDEKKLIIPKNCSDFGGYNCDIGDFEICNPKVIQEKISKAVLKRISAV</sequence>
<organism evidence="1 2">
    <name type="scientific">Sedimentisphaera salicampi</name>
    <dbReference type="NCBI Taxonomy" id="1941349"/>
    <lineage>
        <taxon>Bacteria</taxon>
        <taxon>Pseudomonadati</taxon>
        <taxon>Planctomycetota</taxon>
        <taxon>Phycisphaerae</taxon>
        <taxon>Sedimentisphaerales</taxon>
        <taxon>Sedimentisphaeraceae</taxon>
        <taxon>Sedimentisphaera</taxon>
    </lineage>
</organism>
<gene>
    <name evidence="1" type="ORF">STSP1_01229</name>
</gene>
<protein>
    <recommendedName>
        <fullName evidence="3">Nucleoside-diphosphate sugar epimerase</fullName>
    </recommendedName>
</protein>
<dbReference type="KEGG" id="pbp:STSP1_01229"/>
<evidence type="ECO:0008006" key="3">
    <source>
        <dbReference type="Google" id="ProtNLM"/>
    </source>
</evidence>
<dbReference type="InterPro" id="IPR009367">
    <property type="entry name" value="Elm1-like"/>
</dbReference>
<reference evidence="2" key="1">
    <citation type="submission" date="2017-04" db="EMBL/GenBank/DDBJ databases">
        <title>Comparative genomics and description of representatives of a novel lineage of planctomycetes thriving in anoxic sediments.</title>
        <authorList>
            <person name="Spring S."/>
            <person name="Bunk B."/>
            <person name="Sproer C."/>
        </authorList>
    </citation>
    <scope>NUCLEOTIDE SEQUENCE [LARGE SCALE GENOMIC DNA]</scope>
    <source>
        <strain evidence="2">ST-PulAB-D4</strain>
    </source>
</reference>
<accession>A0A1W6LM44</accession>
<dbReference type="EMBL" id="CP021023">
    <property type="protein sequence ID" value="ARN56837.1"/>
    <property type="molecule type" value="Genomic_DNA"/>
</dbReference>
<name>A0A1W6LM44_9BACT</name>
<evidence type="ECO:0000313" key="2">
    <source>
        <dbReference type="Proteomes" id="UP000193334"/>
    </source>
</evidence>
<dbReference type="SUPFAM" id="SSF53756">
    <property type="entry name" value="UDP-Glycosyltransferase/glycogen phosphorylase"/>
    <property type="match status" value="1"/>
</dbReference>